<name>A0A3N0WVS3_9FLAO</name>
<gene>
    <name evidence="1" type="ORF">EGI11_06530</name>
</gene>
<evidence type="ECO:0000313" key="2">
    <source>
        <dbReference type="Proteomes" id="UP000270224"/>
    </source>
</evidence>
<dbReference type="AlphaFoldDB" id="A0A3N0WVS3"/>
<dbReference type="Proteomes" id="UP000270224">
    <property type="component" value="Unassembled WGS sequence"/>
</dbReference>
<reference evidence="2" key="2">
    <citation type="submission" date="2018-11" db="EMBL/GenBank/DDBJ databases">
        <title>Proposal to divide the Flavobacteriaceae and reorganize its genera based on Amino Acid Identity values calculated from whole genome sequences.</title>
        <authorList>
            <person name="Nicholson A.C."/>
            <person name="Gulvik C.A."/>
            <person name="Whitney A.M."/>
            <person name="Humrighouse B.W."/>
            <person name="Bell M."/>
            <person name="Holmens B."/>
            <person name="Steigerwalt A."/>
            <person name="Villarma A."/>
            <person name="Sheth M."/>
            <person name="Batra D."/>
            <person name="Pryor J."/>
            <person name="Bernardet J.-F."/>
            <person name="Hugo C."/>
            <person name="Kampfer P."/>
            <person name="Newman J."/>
            <person name="Mcquiston J.R."/>
        </authorList>
    </citation>
    <scope>NUCLEOTIDE SEQUENCE [LARGE SCALE GENOMIC DNA]</scope>
    <source>
        <strain evidence="2">H3056</strain>
    </source>
</reference>
<evidence type="ECO:0000313" key="1">
    <source>
        <dbReference type="EMBL" id="ROI09065.1"/>
    </source>
</evidence>
<proteinExistence type="predicted"/>
<protein>
    <submittedName>
        <fullName evidence="1">Uncharacterized protein</fullName>
    </submittedName>
</protein>
<accession>A0A3N0WVS3</accession>
<sequence length="82" mass="10007">MVLCFHQFKKIGCFISIFFNFFHRKYSGPFTWSIQKFTIEKFAAFGAFFLKIQMEKFGVNKTHFFQNVQQKNWALFEHFFLN</sequence>
<organism evidence="1 2">
    <name type="scientific">Kaistella daneshvariae</name>
    <dbReference type="NCBI Taxonomy" id="2487074"/>
    <lineage>
        <taxon>Bacteria</taxon>
        <taxon>Pseudomonadati</taxon>
        <taxon>Bacteroidota</taxon>
        <taxon>Flavobacteriia</taxon>
        <taxon>Flavobacteriales</taxon>
        <taxon>Weeksellaceae</taxon>
        <taxon>Chryseobacterium group</taxon>
        <taxon>Kaistella</taxon>
    </lineage>
</organism>
<comment type="caution">
    <text evidence="1">The sequence shown here is derived from an EMBL/GenBank/DDBJ whole genome shotgun (WGS) entry which is preliminary data.</text>
</comment>
<dbReference type="EMBL" id="RJUG01000003">
    <property type="protein sequence ID" value="ROI09065.1"/>
    <property type="molecule type" value="Genomic_DNA"/>
</dbReference>
<reference evidence="2" key="1">
    <citation type="submission" date="2018-11" db="EMBL/GenBank/DDBJ databases">
        <title>Proposal to divide the Flavobacteriaceae and reorganize its genera based on Amino Acid Identity values calculated from whole genome sequences.</title>
        <authorList>
            <person name="Nicholson A.C."/>
            <person name="Gulvik C.A."/>
            <person name="Whitney A.M."/>
            <person name="Humrighouse B.W."/>
            <person name="Bell M."/>
            <person name="Holmes B."/>
            <person name="Steigerwalt A."/>
            <person name="Villarma A."/>
            <person name="Sheth M."/>
            <person name="Batra D."/>
            <person name="Pryor J."/>
            <person name="Bernardet J.-F."/>
            <person name="Hugo C."/>
            <person name="Kampfer P."/>
            <person name="Newman J."/>
            <person name="Mcquiston J.R."/>
        </authorList>
    </citation>
    <scope>NUCLEOTIDE SEQUENCE [LARGE SCALE GENOMIC DNA]</scope>
    <source>
        <strain evidence="2">H3056</strain>
    </source>
</reference>